<evidence type="ECO:0000313" key="9">
    <source>
        <dbReference type="EMBL" id="VEB98724.1"/>
    </source>
</evidence>
<keyword evidence="3" id="KW-0813">Transport</keyword>
<comment type="subcellular location">
    <subcellularLocation>
        <location evidence="1">Cell membrane</location>
        <topology evidence="1">Multi-pass membrane protein</topology>
    </subcellularLocation>
</comment>
<keyword evidence="6 8" id="KW-1133">Transmembrane helix</keyword>
<dbReference type="GO" id="GO:0033214">
    <property type="term" value="P:siderophore-iron import into cell"/>
    <property type="evidence" value="ECO:0007669"/>
    <property type="project" value="TreeGrafter"/>
</dbReference>
<sequence>MLRFRINVLSLGEGDARALGMPVSITRWTVLLCVTLMTSATVAISGTIGWVGLIIPHMARFIVGHDHRRLIPASALLGAAYMVAVDTLARSVTSAEIPLGVITALTGAPIFAVLLRRVNHRRTA</sequence>
<feature type="transmembrane region" description="Helical" evidence="8">
    <location>
        <begin position="97"/>
        <end position="115"/>
    </location>
</feature>
<dbReference type="Pfam" id="PF01032">
    <property type="entry name" value="FecCD"/>
    <property type="match status" value="1"/>
</dbReference>
<dbReference type="InterPro" id="IPR000522">
    <property type="entry name" value="ABC_transptr_permease_BtuC"/>
</dbReference>
<evidence type="ECO:0000256" key="2">
    <source>
        <dbReference type="ARBA" id="ARBA00007935"/>
    </source>
</evidence>
<dbReference type="Gene3D" id="1.10.3470.10">
    <property type="entry name" value="ABC transporter involved in vitamin B12 uptake, BtuC"/>
    <property type="match status" value="1"/>
</dbReference>
<dbReference type="KEGG" id="clap:NCTC11466_02815"/>
<dbReference type="PANTHER" id="PTHR30472">
    <property type="entry name" value="FERRIC ENTEROBACTIN TRANSPORT SYSTEM PERMEASE PROTEIN"/>
    <property type="match status" value="1"/>
</dbReference>
<dbReference type="SUPFAM" id="SSF81345">
    <property type="entry name" value="ABC transporter involved in vitamin B12 uptake, BtuC"/>
    <property type="match status" value="1"/>
</dbReference>
<dbReference type="GO" id="GO:0005886">
    <property type="term" value="C:plasma membrane"/>
    <property type="evidence" value="ECO:0007669"/>
    <property type="project" value="UniProtKB-SubCell"/>
</dbReference>
<name>A0A3S5DPT8_9ENTR</name>
<evidence type="ECO:0000256" key="8">
    <source>
        <dbReference type="SAM" id="Phobius"/>
    </source>
</evidence>
<dbReference type="InterPro" id="IPR037294">
    <property type="entry name" value="ABC_BtuC-like"/>
</dbReference>
<keyword evidence="7 8" id="KW-0472">Membrane</keyword>
<dbReference type="PANTHER" id="PTHR30472:SF70">
    <property type="entry name" value="MOLYBDATE IMPORT SYSTEM PERMEASE PROTEIN MOLB"/>
    <property type="match status" value="1"/>
</dbReference>
<evidence type="ECO:0000256" key="6">
    <source>
        <dbReference type="ARBA" id="ARBA00022989"/>
    </source>
</evidence>
<organism evidence="9 10">
    <name type="scientific">Cedecea lapagei</name>
    <dbReference type="NCBI Taxonomy" id="158823"/>
    <lineage>
        <taxon>Bacteria</taxon>
        <taxon>Pseudomonadati</taxon>
        <taxon>Pseudomonadota</taxon>
        <taxon>Gammaproteobacteria</taxon>
        <taxon>Enterobacterales</taxon>
        <taxon>Enterobacteriaceae</taxon>
        <taxon>Cedecea</taxon>
    </lineage>
</organism>
<evidence type="ECO:0000313" key="10">
    <source>
        <dbReference type="Proteomes" id="UP000274122"/>
    </source>
</evidence>
<protein>
    <submittedName>
        <fullName evidence="9">Probable ABC transporter permease protein HI_1471</fullName>
    </submittedName>
</protein>
<evidence type="ECO:0000256" key="1">
    <source>
        <dbReference type="ARBA" id="ARBA00004651"/>
    </source>
</evidence>
<dbReference type="Proteomes" id="UP000274122">
    <property type="component" value="Chromosome"/>
</dbReference>
<gene>
    <name evidence="9" type="ORF">NCTC11466_02815</name>
</gene>
<keyword evidence="5 8" id="KW-0812">Transmembrane</keyword>
<evidence type="ECO:0000256" key="5">
    <source>
        <dbReference type="ARBA" id="ARBA00022692"/>
    </source>
</evidence>
<comment type="similarity">
    <text evidence="2">Belongs to the binding-protein-dependent transport system permease family. FecCD subfamily.</text>
</comment>
<accession>A0A3S5DPT8</accession>
<keyword evidence="10" id="KW-1185">Reference proteome</keyword>
<reference evidence="9 10" key="1">
    <citation type="submission" date="2018-12" db="EMBL/GenBank/DDBJ databases">
        <authorList>
            <consortium name="Pathogen Informatics"/>
        </authorList>
    </citation>
    <scope>NUCLEOTIDE SEQUENCE [LARGE SCALE GENOMIC DNA]</scope>
    <source>
        <strain evidence="9 10">NCTC11466</strain>
    </source>
</reference>
<keyword evidence="4" id="KW-1003">Cell membrane</keyword>
<dbReference type="GO" id="GO:0022857">
    <property type="term" value="F:transmembrane transporter activity"/>
    <property type="evidence" value="ECO:0007669"/>
    <property type="project" value="InterPro"/>
</dbReference>
<evidence type="ECO:0000256" key="7">
    <source>
        <dbReference type="ARBA" id="ARBA00023136"/>
    </source>
</evidence>
<evidence type="ECO:0000256" key="3">
    <source>
        <dbReference type="ARBA" id="ARBA00022448"/>
    </source>
</evidence>
<dbReference type="EMBL" id="LR134201">
    <property type="protein sequence ID" value="VEB98724.1"/>
    <property type="molecule type" value="Genomic_DNA"/>
</dbReference>
<dbReference type="AlphaFoldDB" id="A0A3S5DPT8"/>
<proteinExistence type="inferred from homology"/>
<feature type="transmembrane region" description="Helical" evidence="8">
    <location>
        <begin position="28"/>
        <end position="55"/>
    </location>
</feature>
<evidence type="ECO:0000256" key="4">
    <source>
        <dbReference type="ARBA" id="ARBA00022475"/>
    </source>
</evidence>